<dbReference type="InterPro" id="IPR008991">
    <property type="entry name" value="Translation_prot_SH3-like_sf"/>
</dbReference>
<dbReference type="RefSeq" id="WP_213495033.1">
    <property type="nucleotide sequence ID" value="NZ_CP074694.1"/>
</dbReference>
<evidence type="ECO:0000256" key="1">
    <source>
        <dbReference type="ARBA" id="ARBA00023163"/>
    </source>
</evidence>
<evidence type="ECO:0000259" key="2">
    <source>
        <dbReference type="Pfam" id="PF02357"/>
    </source>
</evidence>
<dbReference type="InterPro" id="IPR036735">
    <property type="entry name" value="NGN_dom_sf"/>
</dbReference>
<protein>
    <recommendedName>
        <fullName evidence="2">NusG-like N-terminal domain-containing protein</fullName>
    </recommendedName>
</protein>
<keyword evidence="4" id="KW-1185">Reference proteome</keyword>
<reference evidence="3" key="1">
    <citation type="submission" date="2021-05" db="EMBL/GenBank/DDBJ databases">
        <title>Complete genome sequence of the cellulolytic planctomycete Telmatocola sphagniphila SP2T and characterization of the first cellulase from planctomycetes.</title>
        <authorList>
            <person name="Rakitin A.L."/>
            <person name="Beletsky A.V."/>
            <person name="Naumoff D.G."/>
            <person name="Kulichevskaya I.S."/>
            <person name="Mardanov A.V."/>
            <person name="Ravin N.V."/>
            <person name="Dedysh S.N."/>
        </authorList>
    </citation>
    <scope>NUCLEOTIDE SEQUENCE</scope>
    <source>
        <strain evidence="3">SP2T</strain>
    </source>
</reference>
<dbReference type="Pfam" id="PF02357">
    <property type="entry name" value="NusG"/>
    <property type="match status" value="1"/>
</dbReference>
<sequence>MPVLQREPFIYPDALLSEPAELPTAEWWVLHTRSRVEKSIARKLLSRNVSFFLPWDARPLPSRQGKSCSYAPLFPGYVFLYGDVYARQIALETNQIASCLKVVDQNRLWSDLTQVYRILQNGESLRPENRLQPGQLVEIVAGPLEGLRGKWLRQGTKGRFFVEVDMLQQGVSIEIDEWMIDIAR</sequence>
<dbReference type="SUPFAM" id="SSF82679">
    <property type="entry name" value="N-utilization substance G protein NusG, N-terminal domain"/>
    <property type="match status" value="1"/>
</dbReference>
<dbReference type="Gene3D" id="3.30.70.940">
    <property type="entry name" value="NusG, N-terminal domain"/>
    <property type="match status" value="1"/>
</dbReference>
<dbReference type="SUPFAM" id="SSF50104">
    <property type="entry name" value="Translation proteins SH3-like domain"/>
    <property type="match status" value="1"/>
</dbReference>
<evidence type="ECO:0000313" key="4">
    <source>
        <dbReference type="Proteomes" id="UP000676194"/>
    </source>
</evidence>
<dbReference type="AlphaFoldDB" id="A0A8E6B3F7"/>
<dbReference type="EMBL" id="CP074694">
    <property type="protein sequence ID" value="QVL31152.1"/>
    <property type="molecule type" value="Genomic_DNA"/>
</dbReference>
<gene>
    <name evidence="3" type="ORF">KIH39_20225</name>
</gene>
<dbReference type="InterPro" id="IPR006645">
    <property type="entry name" value="NGN-like_dom"/>
</dbReference>
<accession>A0A8E6B3F7</accession>
<organism evidence="3 4">
    <name type="scientific">Telmatocola sphagniphila</name>
    <dbReference type="NCBI Taxonomy" id="1123043"/>
    <lineage>
        <taxon>Bacteria</taxon>
        <taxon>Pseudomonadati</taxon>
        <taxon>Planctomycetota</taxon>
        <taxon>Planctomycetia</taxon>
        <taxon>Gemmatales</taxon>
        <taxon>Gemmataceae</taxon>
    </lineage>
</organism>
<proteinExistence type="predicted"/>
<keyword evidence="1" id="KW-0804">Transcription</keyword>
<dbReference type="GO" id="GO:0006354">
    <property type="term" value="P:DNA-templated transcription elongation"/>
    <property type="evidence" value="ECO:0007669"/>
    <property type="project" value="InterPro"/>
</dbReference>
<dbReference type="Proteomes" id="UP000676194">
    <property type="component" value="Chromosome"/>
</dbReference>
<dbReference type="KEGG" id="tsph:KIH39_20225"/>
<feature type="domain" description="NusG-like N-terminal" evidence="2">
    <location>
        <begin position="26"/>
        <end position="100"/>
    </location>
</feature>
<name>A0A8E6B3F7_9BACT</name>
<evidence type="ECO:0000313" key="3">
    <source>
        <dbReference type="EMBL" id="QVL31152.1"/>
    </source>
</evidence>